<dbReference type="InParanoid" id="A0A2H3D7G4"/>
<dbReference type="AlphaFoldDB" id="A0A2H3D7G4"/>
<sequence>MQMPISELNGNAPVSSDGTTTANNPFQCSLAFANGETLAIHEGDVLPTQPFCYTSNLPNLIWSWDDCSPDWVPSTDYPIVIHGRLVPIKYWKALYKRNKKTGSEWEKLRNDWLYWKYFMKAYQAYETPEAFWDEFSDLQGWRLKYSPIKKILLD</sequence>
<proteinExistence type="predicted"/>
<reference evidence="2" key="1">
    <citation type="journal article" date="2017" name="Nat. Ecol. Evol.">
        <title>Genome expansion and lineage-specific genetic innovations in the forest pathogenic fungi Armillaria.</title>
        <authorList>
            <person name="Sipos G."/>
            <person name="Prasanna A.N."/>
            <person name="Walter M.C."/>
            <person name="O'Connor E."/>
            <person name="Balint B."/>
            <person name="Krizsan K."/>
            <person name="Kiss B."/>
            <person name="Hess J."/>
            <person name="Varga T."/>
            <person name="Slot J."/>
            <person name="Riley R."/>
            <person name="Boka B."/>
            <person name="Rigling D."/>
            <person name="Barry K."/>
            <person name="Lee J."/>
            <person name="Mihaltcheva S."/>
            <person name="LaButti K."/>
            <person name="Lipzen A."/>
            <person name="Waldron R."/>
            <person name="Moloney N.M."/>
            <person name="Sperisen C."/>
            <person name="Kredics L."/>
            <person name="Vagvoelgyi C."/>
            <person name="Patrignani A."/>
            <person name="Fitzpatrick D."/>
            <person name="Nagy I."/>
            <person name="Doyle S."/>
            <person name="Anderson J.B."/>
            <person name="Grigoriev I.V."/>
            <person name="Gueldener U."/>
            <person name="Muensterkoetter M."/>
            <person name="Nagy L.G."/>
        </authorList>
    </citation>
    <scope>NUCLEOTIDE SEQUENCE [LARGE SCALE GENOMIC DNA]</scope>
    <source>
        <strain evidence="2">Ar21-2</strain>
    </source>
</reference>
<evidence type="ECO:0000313" key="1">
    <source>
        <dbReference type="EMBL" id="PBK86778.1"/>
    </source>
</evidence>
<dbReference type="OrthoDB" id="3210866at2759"/>
<gene>
    <name evidence="1" type="ORF">ARMGADRAFT_1086276</name>
</gene>
<accession>A0A2H3D7G4</accession>
<name>A0A2H3D7G4_ARMGA</name>
<organism evidence="1 2">
    <name type="scientific">Armillaria gallica</name>
    <name type="common">Bulbous honey fungus</name>
    <name type="synonym">Armillaria bulbosa</name>
    <dbReference type="NCBI Taxonomy" id="47427"/>
    <lineage>
        <taxon>Eukaryota</taxon>
        <taxon>Fungi</taxon>
        <taxon>Dikarya</taxon>
        <taxon>Basidiomycota</taxon>
        <taxon>Agaricomycotina</taxon>
        <taxon>Agaricomycetes</taxon>
        <taxon>Agaricomycetidae</taxon>
        <taxon>Agaricales</taxon>
        <taxon>Marasmiineae</taxon>
        <taxon>Physalacriaceae</taxon>
        <taxon>Armillaria</taxon>
    </lineage>
</organism>
<dbReference type="EMBL" id="KZ293682">
    <property type="protein sequence ID" value="PBK86778.1"/>
    <property type="molecule type" value="Genomic_DNA"/>
</dbReference>
<dbReference type="Proteomes" id="UP000217790">
    <property type="component" value="Unassembled WGS sequence"/>
</dbReference>
<evidence type="ECO:0000313" key="2">
    <source>
        <dbReference type="Proteomes" id="UP000217790"/>
    </source>
</evidence>
<protein>
    <submittedName>
        <fullName evidence="1">Uncharacterized protein</fullName>
    </submittedName>
</protein>
<keyword evidence="2" id="KW-1185">Reference proteome</keyword>